<evidence type="ECO:0000256" key="2">
    <source>
        <dbReference type="ARBA" id="ARBA00022448"/>
    </source>
</evidence>
<feature type="transmembrane region" description="Helical" evidence="6">
    <location>
        <begin position="119"/>
        <end position="136"/>
    </location>
</feature>
<feature type="transmembrane region" description="Helical" evidence="6">
    <location>
        <begin position="220"/>
        <end position="238"/>
    </location>
</feature>
<dbReference type="CDD" id="cd06261">
    <property type="entry name" value="TM_PBP2"/>
    <property type="match status" value="1"/>
</dbReference>
<sequence>MIKSGKLAMWIGVGMLGIFVLLAWVGPAIAPYAPDHEQAVEFKKINGITEVSTAPSPPSKEHWFGTDRYGRDLLTLYLYGLKYTVFVPVVIVFLQLFLGVSLGCWAGLSGRRRPVSHQVTGGLGSIPVIIVLYFLLYRLGTNTPVPVIYLILLQGGILVVMGIGPVASAIQQRTEELKGRLSFTVSLHLGASHRWLFRKHLFPFLKEDLMLLFLKNMISTLNLIGQLSVLGVFLGGTIEKVSPTGMESVSRSFETIGLIAQERGALIAGHDWLILSPLAGYLLLLSAWYLLLSAMEKKTEGKYSLYPHL</sequence>
<keyword evidence="2" id="KW-0813">Transport</keyword>
<dbReference type="EMBL" id="FTOD01000016">
    <property type="protein sequence ID" value="SIT15796.1"/>
    <property type="molecule type" value="Genomic_DNA"/>
</dbReference>
<comment type="subcellular location">
    <subcellularLocation>
        <location evidence="1">Membrane</location>
        <topology evidence="1">Multi-pass membrane protein</topology>
    </subcellularLocation>
</comment>
<dbReference type="RefSeq" id="WP_076526358.1">
    <property type="nucleotide sequence ID" value="NZ_CP048103.1"/>
</dbReference>
<keyword evidence="3 6" id="KW-0812">Transmembrane</keyword>
<protein>
    <submittedName>
        <fullName evidence="7">Peptide/nickel transport system permease protein</fullName>
    </submittedName>
</protein>
<dbReference type="GO" id="GO:0016020">
    <property type="term" value="C:membrane"/>
    <property type="evidence" value="ECO:0007669"/>
    <property type="project" value="UniProtKB-SubCell"/>
</dbReference>
<dbReference type="SUPFAM" id="SSF161098">
    <property type="entry name" value="MetI-like"/>
    <property type="match status" value="1"/>
</dbReference>
<dbReference type="Gene3D" id="1.10.3720.10">
    <property type="entry name" value="MetI-like"/>
    <property type="match status" value="1"/>
</dbReference>
<dbReference type="InterPro" id="IPR000515">
    <property type="entry name" value="MetI-like"/>
</dbReference>
<dbReference type="PANTHER" id="PTHR43839:SF3">
    <property type="entry name" value="OLIGOPEPTIDE ABC TRANSPORTER, PERMEASE PROTEIN"/>
    <property type="match status" value="1"/>
</dbReference>
<dbReference type="GO" id="GO:0055085">
    <property type="term" value="P:transmembrane transport"/>
    <property type="evidence" value="ECO:0007669"/>
    <property type="project" value="InterPro"/>
</dbReference>
<evidence type="ECO:0000256" key="4">
    <source>
        <dbReference type="ARBA" id="ARBA00022989"/>
    </source>
</evidence>
<dbReference type="Proteomes" id="UP000186795">
    <property type="component" value="Unassembled WGS sequence"/>
</dbReference>
<organism evidence="7 8">
    <name type="scientific">Kroppenstedtia eburnea</name>
    <dbReference type="NCBI Taxonomy" id="714067"/>
    <lineage>
        <taxon>Bacteria</taxon>
        <taxon>Bacillati</taxon>
        <taxon>Bacillota</taxon>
        <taxon>Bacilli</taxon>
        <taxon>Bacillales</taxon>
        <taxon>Thermoactinomycetaceae</taxon>
        <taxon>Kroppenstedtia</taxon>
    </lineage>
</organism>
<keyword evidence="8" id="KW-1185">Reference proteome</keyword>
<feature type="transmembrane region" description="Helical" evidence="6">
    <location>
        <begin position="83"/>
        <end position="107"/>
    </location>
</feature>
<evidence type="ECO:0000256" key="6">
    <source>
        <dbReference type="SAM" id="Phobius"/>
    </source>
</evidence>
<keyword evidence="5 6" id="KW-0472">Membrane</keyword>
<dbReference type="PANTHER" id="PTHR43839">
    <property type="entry name" value="OPPC IN A BINDING PROTEIN-DEPENDENT TRANSPORT SYSTEM"/>
    <property type="match status" value="1"/>
</dbReference>
<evidence type="ECO:0000313" key="7">
    <source>
        <dbReference type="EMBL" id="SIT15796.1"/>
    </source>
</evidence>
<dbReference type="InterPro" id="IPR035906">
    <property type="entry name" value="MetI-like_sf"/>
</dbReference>
<name>A0A1N7PYY7_9BACL</name>
<evidence type="ECO:0000256" key="5">
    <source>
        <dbReference type="ARBA" id="ARBA00023136"/>
    </source>
</evidence>
<dbReference type="AlphaFoldDB" id="A0A1N7PYY7"/>
<evidence type="ECO:0000313" key="8">
    <source>
        <dbReference type="Proteomes" id="UP000186795"/>
    </source>
</evidence>
<feature type="transmembrane region" description="Helical" evidence="6">
    <location>
        <begin position="272"/>
        <end position="292"/>
    </location>
</feature>
<dbReference type="OrthoDB" id="9814383at2"/>
<keyword evidence="4 6" id="KW-1133">Transmembrane helix</keyword>
<evidence type="ECO:0000256" key="3">
    <source>
        <dbReference type="ARBA" id="ARBA00022692"/>
    </source>
</evidence>
<reference evidence="8" key="1">
    <citation type="submission" date="2017-01" db="EMBL/GenBank/DDBJ databases">
        <authorList>
            <person name="Varghese N."/>
            <person name="Submissions S."/>
        </authorList>
    </citation>
    <scope>NUCLEOTIDE SEQUENCE [LARGE SCALE GENOMIC DNA]</scope>
    <source>
        <strain evidence="8">DSM 45196</strain>
    </source>
</reference>
<gene>
    <name evidence="7" type="ORF">SAMN05421790_11620</name>
</gene>
<feature type="transmembrane region" description="Helical" evidence="6">
    <location>
        <begin position="7"/>
        <end position="26"/>
    </location>
</feature>
<accession>A0A1N7PYY7</accession>
<feature type="transmembrane region" description="Helical" evidence="6">
    <location>
        <begin position="148"/>
        <end position="170"/>
    </location>
</feature>
<proteinExistence type="predicted"/>
<evidence type="ECO:0000256" key="1">
    <source>
        <dbReference type="ARBA" id="ARBA00004141"/>
    </source>
</evidence>